<comment type="caution">
    <text evidence="1">The sequence shown here is derived from an EMBL/GenBank/DDBJ whole genome shotgun (WGS) entry which is preliminary data.</text>
</comment>
<reference evidence="1" key="1">
    <citation type="submission" date="2020-08" db="EMBL/GenBank/DDBJ databases">
        <title>Multicomponent nature underlies the extraordinary mechanical properties of spider dragline silk.</title>
        <authorList>
            <person name="Kono N."/>
            <person name="Nakamura H."/>
            <person name="Mori M."/>
            <person name="Yoshida Y."/>
            <person name="Ohtoshi R."/>
            <person name="Malay A.D."/>
            <person name="Moran D.A.P."/>
            <person name="Tomita M."/>
            <person name="Numata K."/>
            <person name="Arakawa K."/>
        </authorList>
    </citation>
    <scope>NUCLEOTIDE SEQUENCE</scope>
</reference>
<evidence type="ECO:0000313" key="2">
    <source>
        <dbReference type="Proteomes" id="UP000887159"/>
    </source>
</evidence>
<dbReference type="Proteomes" id="UP000887159">
    <property type="component" value="Unassembled WGS sequence"/>
</dbReference>
<proteinExistence type="predicted"/>
<sequence>MRYIATRCSSEKVKREPLAKDIVILNHGQGTKTTPDLVTLLLTSTSRHCEEFGLLATVGLQWQQYWNQPLTKPITSSRQ</sequence>
<accession>A0A8X6WMZ8</accession>
<keyword evidence="2" id="KW-1185">Reference proteome</keyword>
<protein>
    <submittedName>
        <fullName evidence="1">Uncharacterized protein</fullName>
    </submittedName>
</protein>
<dbReference type="EMBL" id="BMAU01021437">
    <property type="protein sequence ID" value="GFY36671.1"/>
    <property type="molecule type" value="Genomic_DNA"/>
</dbReference>
<name>A0A8X6WMZ8_TRICX</name>
<evidence type="ECO:0000313" key="1">
    <source>
        <dbReference type="EMBL" id="GFY36671.1"/>
    </source>
</evidence>
<gene>
    <name evidence="1" type="ORF">TNCV_28751</name>
</gene>
<organism evidence="1 2">
    <name type="scientific">Trichonephila clavipes</name>
    <name type="common">Golden silk orbweaver</name>
    <name type="synonym">Nephila clavipes</name>
    <dbReference type="NCBI Taxonomy" id="2585209"/>
    <lineage>
        <taxon>Eukaryota</taxon>
        <taxon>Metazoa</taxon>
        <taxon>Ecdysozoa</taxon>
        <taxon>Arthropoda</taxon>
        <taxon>Chelicerata</taxon>
        <taxon>Arachnida</taxon>
        <taxon>Araneae</taxon>
        <taxon>Araneomorphae</taxon>
        <taxon>Entelegynae</taxon>
        <taxon>Araneoidea</taxon>
        <taxon>Nephilidae</taxon>
        <taxon>Trichonephila</taxon>
    </lineage>
</organism>
<dbReference type="AlphaFoldDB" id="A0A8X6WMZ8"/>